<feature type="transmembrane region" description="Helical" evidence="8">
    <location>
        <begin position="261"/>
        <end position="279"/>
    </location>
</feature>
<dbReference type="EC" id="2.5.1.74" evidence="8 9"/>
<gene>
    <name evidence="8" type="primary">menA</name>
    <name evidence="10" type="ORF">CJ198_05055</name>
</gene>
<evidence type="ECO:0000256" key="1">
    <source>
        <dbReference type="ARBA" id="ARBA00004141"/>
    </source>
</evidence>
<comment type="subcellular location">
    <subcellularLocation>
        <location evidence="8">Cell membrane</location>
        <topology evidence="8">Multi-pass membrane protein</topology>
    </subcellularLocation>
    <subcellularLocation>
        <location evidence="1">Membrane</location>
        <topology evidence="1">Multi-pass membrane protein</topology>
    </subcellularLocation>
</comment>
<keyword evidence="4 8" id="KW-0808">Transferase</keyword>
<keyword evidence="5 8" id="KW-0812">Transmembrane</keyword>
<comment type="pathway">
    <text evidence="8">Quinol/quinone metabolism; menaquinone biosynthesis; menaquinol from 1,4-dihydroxy-2-naphthoate: step 1/2.</text>
</comment>
<reference evidence="10 11" key="1">
    <citation type="submission" date="2017-09" db="EMBL/GenBank/DDBJ databases">
        <title>Bacterial strain isolated from the female urinary microbiota.</title>
        <authorList>
            <person name="Thomas-White K."/>
            <person name="Kumar N."/>
            <person name="Forster S."/>
            <person name="Putonti C."/>
            <person name="Lawley T."/>
            <person name="Wolfe A.J."/>
        </authorList>
    </citation>
    <scope>NUCLEOTIDE SEQUENCE [LARGE SCALE GENOMIC DNA]</scope>
    <source>
        <strain evidence="10 11">UMB0680</strain>
    </source>
</reference>
<dbReference type="GO" id="GO:0042371">
    <property type="term" value="P:vitamin K biosynthetic process"/>
    <property type="evidence" value="ECO:0007669"/>
    <property type="project" value="TreeGrafter"/>
</dbReference>
<protein>
    <recommendedName>
        <fullName evidence="8 9">1,4-dihydroxy-2-naphthoate octaprenyltransferase</fullName>
        <shortName evidence="8">DHNA-octaprenyltransferase</shortName>
        <ecNumber evidence="8 9">2.5.1.74</ecNumber>
    </recommendedName>
</protein>
<dbReference type="PIRSF" id="PIRSF005355">
    <property type="entry name" value="UBIAD1"/>
    <property type="match status" value="1"/>
</dbReference>
<dbReference type="GO" id="GO:0009234">
    <property type="term" value="P:menaquinone biosynthetic process"/>
    <property type="evidence" value="ECO:0007669"/>
    <property type="project" value="UniProtKB-UniRule"/>
</dbReference>
<dbReference type="PANTHER" id="PTHR13929">
    <property type="entry name" value="1,4-DIHYDROXY-2-NAPHTHOATE OCTAPRENYLTRANSFERASE"/>
    <property type="match status" value="1"/>
</dbReference>
<feature type="transmembrane region" description="Helical" evidence="8">
    <location>
        <begin position="113"/>
        <end position="131"/>
    </location>
</feature>
<dbReference type="Pfam" id="PF01040">
    <property type="entry name" value="UbiA"/>
    <property type="match status" value="1"/>
</dbReference>
<dbReference type="InterPro" id="IPR026046">
    <property type="entry name" value="UBIAD1"/>
</dbReference>
<dbReference type="GeneID" id="86841625"/>
<keyword evidence="6 8" id="KW-1133">Transmembrane helix</keyword>
<dbReference type="InterPro" id="IPR000537">
    <property type="entry name" value="UbiA_prenyltransferase"/>
</dbReference>
<comment type="catalytic activity">
    <reaction evidence="8">
        <text>an all-trans-polyprenyl diphosphate + 1,4-dihydroxy-2-naphthoate + H(+) = a 2-demethylmenaquinol + CO2 + diphosphate</text>
        <dbReference type="Rhea" id="RHEA:26478"/>
        <dbReference type="Rhea" id="RHEA-COMP:9563"/>
        <dbReference type="Rhea" id="RHEA-COMP:9564"/>
        <dbReference type="ChEBI" id="CHEBI:11173"/>
        <dbReference type="ChEBI" id="CHEBI:15378"/>
        <dbReference type="ChEBI" id="CHEBI:16526"/>
        <dbReference type="ChEBI" id="CHEBI:33019"/>
        <dbReference type="ChEBI" id="CHEBI:55437"/>
        <dbReference type="ChEBI" id="CHEBI:58914"/>
        <dbReference type="EC" id="2.5.1.74"/>
    </reaction>
</comment>
<feature type="transmembrane region" description="Helical" evidence="8">
    <location>
        <begin position="166"/>
        <end position="185"/>
    </location>
</feature>
<dbReference type="NCBIfam" id="TIGR00751">
    <property type="entry name" value="menA"/>
    <property type="match status" value="1"/>
</dbReference>
<dbReference type="PANTHER" id="PTHR13929:SF0">
    <property type="entry name" value="UBIA PRENYLTRANSFERASE DOMAIN-CONTAINING PROTEIN 1"/>
    <property type="match status" value="1"/>
</dbReference>
<dbReference type="GO" id="GO:0046428">
    <property type="term" value="F:1,4-dihydroxy-2-naphthoate polyprenyltransferase activity"/>
    <property type="evidence" value="ECO:0007669"/>
    <property type="project" value="UniProtKB-UniRule"/>
</dbReference>
<feature type="transmembrane region" description="Helical" evidence="8">
    <location>
        <begin position="291"/>
        <end position="310"/>
    </location>
</feature>
<evidence type="ECO:0000256" key="2">
    <source>
        <dbReference type="ARBA" id="ARBA00022428"/>
    </source>
</evidence>
<evidence type="ECO:0000313" key="11">
    <source>
        <dbReference type="Proteomes" id="UP000235703"/>
    </source>
</evidence>
<dbReference type="InterPro" id="IPR004657">
    <property type="entry name" value="MenA"/>
</dbReference>
<evidence type="ECO:0000256" key="3">
    <source>
        <dbReference type="ARBA" id="ARBA00022475"/>
    </source>
</evidence>
<evidence type="ECO:0000256" key="7">
    <source>
        <dbReference type="ARBA" id="ARBA00023136"/>
    </source>
</evidence>
<evidence type="ECO:0000256" key="6">
    <source>
        <dbReference type="ARBA" id="ARBA00022989"/>
    </source>
</evidence>
<dbReference type="GO" id="GO:0005886">
    <property type="term" value="C:plasma membrane"/>
    <property type="evidence" value="ECO:0007669"/>
    <property type="project" value="UniProtKB-SubCell"/>
</dbReference>
<feature type="transmembrane region" description="Helical" evidence="8">
    <location>
        <begin position="54"/>
        <end position="72"/>
    </location>
</feature>
<comment type="function">
    <text evidence="8">Conversion of 1,4-dihydroxy-2-naphthoate (DHNA) to demethylmenaquinone (DMK).</text>
</comment>
<dbReference type="CDD" id="cd13962">
    <property type="entry name" value="PT_UbiA_UBIAD1"/>
    <property type="match status" value="1"/>
</dbReference>
<sequence>MATFQQWVEGARLRTLPLAVAPVLLGTGAALGVLGGLSALVIGSMLDDPDPDVSLSFLLLKAALALIVSLALQIGSNYANDYSDGVRGTDDVRVGPLRLTASGAAAPEAVKRAAFISFGVAVAAGAILVIISQAWWLIPVGAAAIWAAWFYTGGSKPYGYRAMGELFVFIFFGLVATLGTTYALVSTISAAAIAGAVAIGLFACAVLMVNNLRDIPTDRQADKLTLAVLLGEKRARLAYTLLVFIPYALLLVPILTGHPAAVLAALSLVLTISPLQVVLSGSEGTALIPPIKHTGLAALAYAALLALGLAL</sequence>
<organism evidence="10 11">
    <name type="scientific">Brevibacterium luteolum</name>
    <dbReference type="NCBI Taxonomy" id="199591"/>
    <lineage>
        <taxon>Bacteria</taxon>
        <taxon>Bacillati</taxon>
        <taxon>Actinomycetota</taxon>
        <taxon>Actinomycetes</taxon>
        <taxon>Micrococcales</taxon>
        <taxon>Brevibacteriaceae</taxon>
        <taxon>Brevibacterium</taxon>
    </lineage>
</organism>
<evidence type="ECO:0000256" key="9">
    <source>
        <dbReference type="NCBIfam" id="TIGR00751"/>
    </source>
</evidence>
<keyword evidence="11" id="KW-1185">Reference proteome</keyword>
<evidence type="ECO:0000313" key="10">
    <source>
        <dbReference type="EMBL" id="PMB98686.1"/>
    </source>
</evidence>
<dbReference type="UniPathway" id="UPA00079">
    <property type="reaction ID" value="UER00168"/>
</dbReference>
<accession>A0A2N6PJ27</accession>
<evidence type="ECO:0000256" key="4">
    <source>
        <dbReference type="ARBA" id="ARBA00022679"/>
    </source>
</evidence>
<evidence type="ECO:0000256" key="5">
    <source>
        <dbReference type="ARBA" id="ARBA00022692"/>
    </source>
</evidence>
<evidence type="ECO:0000256" key="8">
    <source>
        <dbReference type="HAMAP-Rule" id="MF_01937"/>
    </source>
</evidence>
<dbReference type="AlphaFoldDB" id="A0A2N6PJ27"/>
<comment type="caution">
    <text evidence="10">The sequence shown here is derived from an EMBL/GenBank/DDBJ whole genome shotgun (WGS) entry which is preliminary data.</text>
</comment>
<keyword evidence="2 8" id="KW-0474">Menaquinone biosynthesis</keyword>
<dbReference type="EMBL" id="PNFZ01000002">
    <property type="protein sequence ID" value="PMB98686.1"/>
    <property type="molecule type" value="Genomic_DNA"/>
</dbReference>
<keyword evidence="3 8" id="KW-1003">Cell membrane</keyword>
<dbReference type="NCBIfam" id="NF004751">
    <property type="entry name" value="PRK06080.1-3"/>
    <property type="match status" value="1"/>
</dbReference>
<keyword evidence="7 8" id="KW-0472">Membrane</keyword>
<dbReference type="OrthoDB" id="9767568at2"/>
<comment type="similarity">
    <text evidence="8">Belongs to the MenA family. Type 1 subfamily.</text>
</comment>
<feature type="transmembrane region" description="Helical" evidence="8">
    <location>
        <begin position="20"/>
        <end position="42"/>
    </location>
</feature>
<dbReference type="HAMAP" id="MF_01937">
    <property type="entry name" value="MenA_1"/>
    <property type="match status" value="1"/>
</dbReference>
<feature type="transmembrane region" description="Helical" evidence="8">
    <location>
        <begin position="191"/>
        <end position="209"/>
    </location>
</feature>
<dbReference type="RefSeq" id="WP_102161378.1">
    <property type="nucleotide sequence ID" value="NZ_JALXPM010000001.1"/>
</dbReference>
<name>A0A2N6PJ27_9MICO</name>
<dbReference type="Proteomes" id="UP000235703">
    <property type="component" value="Unassembled WGS sequence"/>
</dbReference>
<feature type="transmembrane region" description="Helical" evidence="8">
    <location>
        <begin position="137"/>
        <end position="154"/>
    </location>
</feature>
<proteinExistence type="inferred from homology"/>